<reference evidence="3" key="1">
    <citation type="journal article" date="2019" name="Int. J. Syst. Evol. Microbiol.">
        <title>The Global Catalogue of Microorganisms (GCM) 10K type strain sequencing project: providing services to taxonomists for standard genome sequencing and annotation.</title>
        <authorList>
            <consortium name="The Broad Institute Genomics Platform"/>
            <consortium name="The Broad Institute Genome Sequencing Center for Infectious Disease"/>
            <person name="Wu L."/>
            <person name="Ma J."/>
        </authorList>
    </citation>
    <scope>NUCLEOTIDE SEQUENCE [LARGE SCALE GENOMIC DNA]</scope>
    <source>
        <strain evidence="3">JCM 16916</strain>
    </source>
</reference>
<sequence length="192" mass="20544">MPASPRIRRALPVATALALLLAACGRVDGGDAARYSEPTLDGTMRMKTNTPTAAATSLLGAVEDAVGGLSIQREAMQTRINRCQGAQGEQRDDLFYAWVGLRGTAHQGDIAEQLKRLHQQWLDRGWTITRFRTLDNGGVNLAATDPDTGNTYMLDSGFDVAPDAAVAGFFNTPCFQSAEGAVDFGEITVPSR</sequence>
<dbReference type="RefSeq" id="WP_344758541.1">
    <property type="nucleotide sequence ID" value="NZ_BAAAZU010000003.1"/>
</dbReference>
<gene>
    <name evidence="2" type="ORF">GCM10022229_07000</name>
</gene>
<dbReference type="Proteomes" id="UP001501727">
    <property type="component" value="Unassembled WGS sequence"/>
</dbReference>
<comment type="caution">
    <text evidence="2">The sequence shown here is derived from an EMBL/GenBank/DDBJ whole genome shotgun (WGS) entry which is preliminary data.</text>
</comment>
<dbReference type="PROSITE" id="PS51257">
    <property type="entry name" value="PROKAR_LIPOPROTEIN"/>
    <property type="match status" value="1"/>
</dbReference>
<keyword evidence="1" id="KW-0732">Signal</keyword>
<protein>
    <recommendedName>
        <fullName evidence="4">Lipoprotein</fullName>
    </recommendedName>
</protein>
<accession>A0ABP7M6N8</accession>
<name>A0ABP7M6N8_9GAMM</name>
<keyword evidence="3" id="KW-1185">Reference proteome</keyword>
<evidence type="ECO:0008006" key="4">
    <source>
        <dbReference type="Google" id="ProtNLM"/>
    </source>
</evidence>
<organism evidence="2 3">
    <name type="scientific">Luteimonas lutimaris</name>
    <dbReference type="NCBI Taxonomy" id="698645"/>
    <lineage>
        <taxon>Bacteria</taxon>
        <taxon>Pseudomonadati</taxon>
        <taxon>Pseudomonadota</taxon>
        <taxon>Gammaproteobacteria</taxon>
        <taxon>Lysobacterales</taxon>
        <taxon>Lysobacteraceae</taxon>
        <taxon>Luteimonas</taxon>
    </lineage>
</organism>
<feature type="chain" id="PRO_5047280513" description="Lipoprotein" evidence="1">
    <location>
        <begin position="30"/>
        <end position="192"/>
    </location>
</feature>
<dbReference type="EMBL" id="BAAAZU010000003">
    <property type="protein sequence ID" value="GAA3916358.1"/>
    <property type="molecule type" value="Genomic_DNA"/>
</dbReference>
<evidence type="ECO:0000256" key="1">
    <source>
        <dbReference type="SAM" id="SignalP"/>
    </source>
</evidence>
<proteinExistence type="predicted"/>
<evidence type="ECO:0000313" key="3">
    <source>
        <dbReference type="Proteomes" id="UP001501727"/>
    </source>
</evidence>
<feature type="signal peptide" evidence="1">
    <location>
        <begin position="1"/>
        <end position="29"/>
    </location>
</feature>
<evidence type="ECO:0000313" key="2">
    <source>
        <dbReference type="EMBL" id="GAA3916358.1"/>
    </source>
</evidence>